<dbReference type="Proteomes" id="UP000186720">
    <property type="component" value="Unassembled WGS sequence"/>
</dbReference>
<name>A0A1Q5ZWE5_9SPHI</name>
<keyword evidence="1" id="KW-0472">Membrane</keyword>
<sequence length="255" mass="28788">MSKAILNYDVFLGNSKKRLLIKLFFLLFYCISGMKANAQYSIGLSTGLSINHLTYNGYHNGIAITNGTGSSYILILKRNLSQTLSLDLNPGVVQKNYFLTNQNGIQQKIINDYLNVPLMLSYNPKLFNGFSGVFSLGAYSAYWLSSKIKGQLPNVFESGTSANGTDIIQLDKVNSNYQFNKASDQRIEYGPASSVALHYNLTRHIDLSTIFQFFYSLSSMQKKRYIEPVSQRNITQLYNLGIIYHLNNTNYNVNN</sequence>
<reference evidence="2 3" key="1">
    <citation type="submission" date="2016-11" db="EMBL/GenBank/DDBJ databases">
        <title>Whole Genome Sequencing of Mucilaginibacter polytrichastri RG4-7(T) isolated from the moss sample.</title>
        <authorList>
            <person name="Li Y."/>
        </authorList>
    </citation>
    <scope>NUCLEOTIDE SEQUENCE [LARGE SCALE GENOMIC DNA]</scope>
    <source>
        <strain evidence="2 3">RG4-7</strain>
    </source>
</reference>
<accession>A0A1Q5ZWE5</accession>
<evidence type="ECO:0008006" key="4">
    <source>
        <dbReference type="Google" id="ProtNLM"/>
    </source>
</evidence>
<dbReference type="EMBL" id="MPPL01000001">
    <property type="protein sequence ID" value="OKS86063.1"/>
    <property type="molecule type" value="Genomic_DNA"/>
</dbReference>
<protein>
    <recommendedName>
        <fullName evidence="4">Outer membrane protein beta-barrel domain-containing protein</fullName>
    </recommendedName>
</protein>
<keyword evidence="1" id="KW-1133">Transmembrane helix</keyword>
<proteinExistence type="predicted"/>
<keyword evidence="3" id="KW-1185">Reference proteome</keyword>
<feature type="transmembrane region" description="Helical" evidence="1">
    <location>
        <begin position="20"/>
        <end position="38"/>
    </location>
</feature>
<dbReference type="OrthoDB" id="1186042at2"/>
<dbReference type="RefSeq" id="WP_139235638.1">
    <property type="nucleotide sequence ID" value="NZ_FPAM01000002.1"/>
</dbReference>
<comment type="caution">
    <text evidence="2">The sequence shown here is derived from an EMBL/GenBank/DDBJ whole genome shotgun (WGS) entry which is preliminary data.</text>
</comment>
<keyword evidence="1" id="KW-0812">Transmembrane</keyword>
<organism evidence="2 3">
    <name type="scientific">Mucilaginibacter polytrichastri</name>
    <dbReference type="NCBI Taxonomy" id="1302689"/>
    <lineage>
        <taxon>Bacteria</taxon>
        <taxon>Pseudomonadati</taxon>
        <taxon>Bacteroidota</taxon>
        <taxon>Sphingobacteriia</taxon>
        <taxon>Sphingobacteriales</taxon>
        <taxon>Sphingobacteriaceae</taxon>
        <taxon>Mucilaginibacter</taxon>
    </lineage>
</organism>
<gene>
    <name evidence="2" type="ORF">RG47T_1510</name>
</gene>
<dbReference type="AlphaFoldDB" id="A0A1Q5ZWE5"/>
<evidence type="ECO:0000313" key="2">
    <source>
        <dbReference type="EMBL" id="OKS86063.1"/>
    </source>
</evidence>
<dbReference type="STRING" id="1302689.RG47T_1510"/>
<evidence type="ECO:0000313" key="3">
    <source>
        <dbReference type="Proteomes" id="UP000186720"/>
    </source>
</evidence>
<evidence type="ECO:0000256" key="1">
    <source>
        <dbReference type="SAM" id="Phobius"/>
    </source>
</evidence>